<keyword evidence="2" id="KW-1185">Reference proteome</keyword>
<organism evidence="1 2">
    <name type="scientific">Nonomuraea mangrovi</name>
    <dbReference type="NCBI Taxonomy" id="2316207"/>
    <lineage>
        <taxon>Bacteria</taxon>
        <taxon>Bacillati</taxon>
        <taxon>Actinomycetota</taxon>
        <taxon>Actinomycetes</taxon>
        <taxon>Streptosporangiales</taxon>
        <taxon>Streptosporangiaceae</taxon>
        <taxon>Nonomuraea</taxon>
    </lineage>
</organism>
<proteinExistence type="predicted"/>
<comment type="caution">
    <text evidence="1">The sequence shown here is derived from an EMBL/GenBank/DDBJ whole genome shotgun (WGS) entry which is preliminary data.</text>
</comment>
<accession>A0ABW4SSF3</accession>
<sequence>MKRYAGVMATAGETLQATLSESAYGALKVLAESTVPLSGRKVATALGVSPTTANTALATLSEAGFAISKRSGKAILWQLAVSNPSISAWLEETTPISAVPSTGSSPYSTGGGGVRLEHSYAACLIAGFLAGEALPELGDAISVNTIRLQASDLSDVDDILIEGRDSHGEMHRSSIAVRRSPALTSSDSASVPLIRDFLTVVTDHWPEAASGRWRIVLAVSTNANAIAQLAELAELARALPDAAALADRLTQPGRTNTEIRSRHTHINDLVRQASTGLASTSGLGVEELTWRLLRSLSTRNLRLERTDRVDRTTAVNTLQRMIHDGTPAAADALFSRIEELVGGWAPQGAVLTQSVIRRSLSPYSLARSARFASAWGTLDRLGIRLRESIRPALWSASQSLKLELERAEERSSLVQAMRSAGASAGALVVTGDPDVGKSALSLRAIENLEMEGAAVSSLSLRDLPHAPADLETQLGGSAIDEVMATGEMQPIRLLLIDGAESVLEGKGQVFRTVATAALRAGFGVVAVTRGDGSRQVRDELARAVELAQSGGAPAEHVVSPLTHEESQALPAAFAALARLDDDPRAGWLLGRPGLVDVLLRTGAALDPADLLCEADVFSAVWRSLIRRDEIHAPGTASPDDREQAALSVAKRALGIAGQPPHGSSSAELRSDGVLRVPNNPAFSPGDEFATDLFRDFALCRLFIAHGWDLLASAGAPRWSIRAARLGCQTALLHRDDSSGWVSLSTTFGEIADVHGDRWSEVPYEALLALWDAESAIREQWGPLTEDNCAGLGTLLRLAQTRYVTGTMGDAYALAPLVKVVFCERPTIERGPRLGSRAMHEAVQDLVLAWLRGMASTRRPSHPLRQEVRDVILDSAPPFYDDFAVEALASLGPDLDDRAEAWLREVATDRPGDLNPAVESAIVAVSMSQERPKLLLDLAEAYYIERPDPRGRWGGGFPFDDGIRDFRHGPTLGFAIPQAAWYYGPFFRLLNAIPVDAIGFINRMLDHAARFRVDQLTAHGDRSAEPEGVCLDLPGVGDRLYVGDSHVWAWYRGTSVGPRACTSALLALERFIDHLLEQLNVPAQTIVELLLRHCHNLAVPGLLVGFMTRHREATGTLLDPFLASPAVWHLETNRVTGDFGFRGRDADADNLTGADRRRHTFHETVSAMVINARLSGDEDRLAQLQAVGIQLIESARAELADVEGDHDVYLAMIESWAEEFRIENYRASRDGDQIVIQFERPGRIDQVLEPRSAELQRGNALLGLQNRYGRYNDAPESWPIENLEEDLAAARRLVEDEQIPEEALWPENGLVAVAAAAVRAHALGRARLDISSLTWAIDAVIWAAENPRTDEMTYSGTWFSMGADRAAAAAAPLLLLEPFDNLDLDRPRVENCLQCLATSLFDEVRAIYVKGCESIWAIPCDIDEGSAPCRRHGPAWIAATAGLIDCRLGPWNQETQQREPDPLPAPFHESLSAVADDQFMVNRLRMPLACMVDARRVPCLQGTVGDLWAPLWDAHRRGLAHWWKEGYDHHAHIHHEPIAQRMITIALAGDRDPIRAHIEYFATDSNALHMLFSGFGTVFTYDEQLRRSMVDFWPWALEIALDAVGDGVGLRAQRRHSFDYMTAALLPTPNARTSDPHIDGTFARCRENWLQPDALGQLADRWLRLARWEPKAADAVIKFAKSAPRQWQATTALTWIESIIDQRYALFANRLWFLEEWLAELRNRGAIVGDIRSRYHRIVDGLAAAGDRAAVSLQQLDE</sequence>
<name>A0ABW4SSF3_9ACTN</name>
<evidence type="ECO:0000313" key="1">
    <source>
        <dbReference type="EMBL" id="MFD1931304.1"/>
    </source>
</evidence>
<reference evidence="2" key="1">
    <citation type="journal article" date="2019" name="Int. J. Syst. Evol. Microbiol.">
        <title>The Global Catalogue of Microorganisms (GCM) 10K type strain sequencing project: providing services to taxonomists for standard genome sequencing and annotation.</title>
        <authorList>
            <consortium name="The Broad Institute Genomics Platform"/>
            <consortium name="The Broad Institute Genome Sequencing Center for Infectious Disease"/>
            <person name="Wu L."/>
            <person name="Ma J."/>
        </authorList>
    </citation>
    <scope>NUCLEOTIDE SEQUENCE [LARGE SCALE GENOMIC DNA]</scope>
    <source>
        <strain evidence="2">ICMP 6774ER</strain>
    </source>
</reference>
<dbReference type="EMBL" id="JBHUFV010000014">
    <property type="protein sequence ID" value="MFD1931304.1"/>
    <property type="molecule type" value="Genomic_DNA"/>
</dbReference>
<dbReference type="SUPFAM" id="SSF46785">
    <property type="entry name" value="Winged helix' DNA-binding domain"/>
    <property type="match status" value="1"/>
</dbReference>
<gene>
    <name evidence="1" type="ORF">ACFSKW_07450</name>
</gene>
<evidence type="ECO:0000313" key="2">
    <source>
        <dbReference type="Proteomes" id="UP001597368"/>
    </source>
</evidence>
<dbReference type="InterPro" id="IPR036390">
    <property type="entry name" value="WH_DNA-bd_sf"/>
</dbReference>
<dbReference type="RefSeq" id="WP_379570548.1">
    <property type="nucleotide sequence ID" value="NZ_JBHUFV010000014.1"/>
</dbReference>
<dbReference type="Proteomes" id="UP001597368">
    <property type="component" value="Unassembled WGS sequence"/>
</dbReference>
<protein>
    <submittedName>
        <fullName evidence="1">Helix-turn-helix domain-containing protein</fullName>
    </submittedName>
</protein>